<dbReference type="RefSeq" id="WP_184619384.1">
    <property type="nucleotide sequence ID" value="NZ_JACHEX010000003.1"/>
</dbReference>
<gene>
    <name evidence="12" type="ORF">HNP65_001185</name>
</gene>
<keyword evidence="7" id="KW-0573">Peptidoglycan synthesis</keyword>
<dbReference type="EMBL" id="JACHEX010000003">
    <property type="protein sequence ID" value="MBB6062733.1"/>
    <property type="molecule type" value="Genomic_DNA"/>
</dbReference>
<feature type="transmembrane region" description="Helical" evidence="11">
    <location>
        <begin position="7"/>
        <end position="26"/>
    </location>
</feature>
<evidence type="ECO:0000256" key="3">
    <source>
        <dbReference type="ARBA" id="ARBA00022676"/>
    </source>
</evidence>
<accession>A0A841GS11</accession>
<dbReference type="GO" id="GO:0071555">
    <property type="term" value="P:cell wall organization"/>
    <property type="evidence" value="ECO:0007669"/>
    <property type="project" value="UniProtKB-KW"/>
</dbReference>
<dbReference type="InterPro" id="IPR018365">
    <property type="entry name" value="Cell_cycle_FtsW-rel_CS"/>
</dbReference>
<evidence type="ECO:0000313" key="13">
    <source>
        <dbReference type="Proteomes" id="UP000555828"/>
    </source>
</evidence>
<feature type="transmembrane region" description="Helical" evidence="11">
    <location>
        <begin position="38"/>
        <end position="54"/>
    </location>
</feature>
<dbReference type="GO" id="GO:0005886">
    <property type="term" value="C:plasma membrane"/>
    <property type="evidence" value="ECO:0007669"/>
    <property type="project" value="TreeGrafter"/>
</dbReference>
<feature type="transmembrane region" description="Helical" evidence="11">
    <location>
        <begin position="323"/>
        <end position="347"/>
    </location>
</feature>
<feature type="transmembrane region" description="Helical" evidence="11">
    <location>
        <begin position="145"/>
        <end position="160"/>
    </location>
</feature>
<keyword evidence="2" id="KW-1003">Cell membrane</keyword>
<feature type="transmembrane region" description="Helical" evidence="11">
    <location>
        <begin position="247"/>
        <end position="273"/>
    </location>
</feature>
<feature type="transmembrane region" description="Helical" evidence="11">
    <location>
        <begin position="124"/>
        <end position="139"/>
    </location>
</feature>
<dbReference type="Proteomes" id="UP000555828">
    <property type="component" value="Unassembled WGS sequence"/>
</dbReference>
<dbReference type="GO" id="GO:0009252">
    <property type="term" value="P:peptidoglycan biosynthetic process"/>
    <property type="evidence" value="ECO:0007669"/>
    <property type="project" value="UniProtKB-KW"/>
</dbReference>
<feature type="transmembrane region" description="Helical" evidence="11">
    <location>
        <begin position="98"/>
        <end position="117"/>
    </location>
</feature>
<evidence type="ECO:0000256" key="7">
    <source>
        <dbReference type="ARBA" id="ARBA00022984"/>
    </source>
</evidence>
<dbReference type="InterPro" id="IPR001182">
    <property type="entry name" value="FtsW/RodA"/>
</dbReference>
<evidence type="ECO:0000256" key="10">
    <source>
        <dbReference type="ARBA" id="ARBA00023316"/>
    </source>
</evidence>
<dbReference type="InterPro" id="IPR011923">
    <property type="entry name" value="RodA/MrdB"/>
</dbReference>
<dbReference type="GO" id="GO:0015648">
    <property type="term" value="F:lipid-linked peptidoglycan transporter activity"/>
    <property type="evidence" value="ECO:0007669"/>
    <property type="project" value="TreeGrafter"/>
</dbReference>
<dbReference type="GO" id="GO:0008360">
    <property type="term" value="P:regulation of cell shape"/>
    <property type="evidence" value="ECO:0007669"/>
    <property type="project" value="UniProtKB-KW"/>
</dbReference>
<protein>
    <submittedName>
        <fullName evidence="12">Rod shape determining protein RodA</fullName>
    </submittedName>
</protein>
<dbReference type="GO" id="GO:0032153">
    <property type="term" value="C:cell division site"/>
    <property type="evidence" value="ECO:0007669"/>
    <property type="project" value="TreeGrafter"/>
</dbReference>
<evidence type="ECO:0000256" key="9">
    <source>
        <dbReference type="ARBA" id="ARBA00023136"/>
    </source>
</evidence>
<name>A0A841GS11_9BACT</name>
<keyword evidence="9 11" id="KW-0472">Membrane</keyword>
<evidence type="ECO:0000256" key="11">
    <source>
        <dbReference type="SAM" id="Phobius"/>
    </source>
</evidence>
<keyword evidence="13" id="KW-1185">Reference proteome</keyword>
<comment type="caution">
    <text evidence="12">The sequence shown here is derived from an EMBL/GenBank/DDBJ whole genome shotgun (WGS) entry which is preliminary data.</text>
</comment>
<dbReference type="PANTHER" id="PTHR30474">
    <property type="entry name" value="CELL CYCLE PROTEIN"/>
    <property type="match status" value="1"/>
</dbReference>
<dbReference type="AlphaFoldDB" id="A0A841GS11"/>
<proteinExistence type="predicted"/>
<keyword evidence="4" id="KW-0808">Transferase</keyword>
<sequence length="355" mass="40058">MKENKKFDFIILISVIFLIVFGLLNLYSVSKYLVVKQFFWDLLAIGAAIFVYFLKENLIKKLVIPLYIISVVLLAAVLIFGTRVYGSVRWFRFFGLSFQPSELSKLSLILMLSIIFVKKDLRSFFFSIFVLVVPVFLILREPDLGMSVLHIFVWFTMLLFSGISFKYILLIVGSGVGAIPIIYFFFLKDYQRARILSFLNPEKYAQGAAYNVIMSKNAVGSGGLLGRGYLISPAVNGNYVPKMETDFIFSAIGEQFGFLGSILVLAAYLVIIIRVFSKMKDFKDNFWRLVSVGIISAFTFHVFENIGMNIGIMPVTGIPLPFLSYGGTSTFIFGIMIGFLLKSLALVDKSRKVIL</sequence>
<feature type="transmembrane region" description="Helical" evidence="11">
    <location>
        <begin position="167"/>
        <end position="186"/>
    </location>
</feature>
<feature type="transmembrane region" description="Helical" evidence="11">
    <location>
        <begin position="285"/>
        <end position="303"/>
    </location>
</feature>
<organism evidence="12 13">
    <name type="scientific">Thermosipho japonicus</name>
    <dbReference type="NCBI Taxonomy" id="90323"/>
    <lineage>
        <taxon>Bacteria</taxon>
        <taxon>Thermotogati</taxon>
        <taxon>Thermotogota</taxon>
        <taxon>Thermotogae</taxon>
        <taxon>Thermotogales</taxon>
        <taxon>Fervidobacteriaceae</taxon>
        <taxon>Thermosipho</taxon>
    </lineage>
</organism>
<dbReference type="Pfam" id="PF01098">
    <property type="entry name" value="FTSW_RODA_SPOVE"/>
    <property type="match status" value="1"/>
</dbReference>
<keyword evidence="10" id="KW-0961">Cell wall biogenesis/degradation</keyword>
<keyword evidence="5 11" id="KW-0812">Transmembrane</keyword>
<evidence type="ECO:0000256" key="2">
    <source>
        <dbReference type="ARBA" id="ARBA00022475"/>
    </source>
</evidence>
<dbReference type="PROSITE" id="PS00428">
    <property type="entry name" value="FTSW_RODA_SPOVE"/>
    <property type="match status" value="1"/>
</dbReference>
<dbReference type="GO" id="GO:0051301">
    <property type="term" value="P:cell division"/>
    <property type="evidence" value="ECO:0007669"/>
    <property type="project" value="InterPro"/>
</dbReference>
<evidence type="ECO:0000313" key="12">
    <source>
        <dbReference type="EMBL" id="MBB6062733.1"/>
    </source>
</evidence>
<comment type="subcellular location">
    <subcellularLocation>
        <location evidence="1">Membrane</location>
        <topology evidence="1">Multi-pass membrane protein</topology>
    </subcellularLocation>
</comment>
<keyword evidence="8 11" id="KW-1133">Transmembrane helix</keyword>
<dbReference type="GO" id="GO:0016757">
    <property type="term" value="F:glycosyltransferase activity"/>
    <property type="evidence" value="ECO:0007669"/>
    <property type="project" value="UniProtKB-KW"/>
</dbReference>
<evidence type="ECO:0000256" key="8">
    <source>
        <dbReference type="ARBA" id="ARBA00022989"/>
    </source>
</evidence>
<keyword evidence="6" id="KW-0133">Cell shape</keyword>
<evidence type="ECO:0000256" key="4">
    <source>
        <dbReference type="ARBA" id="ARBA00022679"/>
    </source>
</evidence>
<evidence type="ECO:0000256" key="5">
    <source>
        <dbReference type="ARBA" id="ARBA00022692"/>
    </source>
</evidence>
<keyword evidence="3" id="KW-0328">Glycosyltransferase</keyword>
<feature type="transmembrane region" description="Helical" evidence="11">
    <location>
        <begin position="66"/>
        <end position="86"/>
    </location>
</feature>
<evidence type="ECO:0000256" key="1">
    <source>
        <dbReference type="ARBA" id="ARBA00004141"/>
    </source>
</evidence>
<reference evidence="12 13" key="1">
    <citation type="submission" date="2020-08" db="EMBL/GenBank/DDBJ databases">
        <title>Genomic Encyclopedia of Type Strains, Phase IV (KMG-IV): sequencing the most valuable type-strain genomes for metagenomic binning, comparative biology and taxonomic classification.</title>
        <authorList>
            <person name="Goeker M."/>
        </authorList>
    </citation>
    <scope>NUCLEOTIDE SEQUENCE [LARGE SCALE GENOMIC DNA]</scope>
    <source>
        <strain evidence="12 13">DSM 13481</strain>
    </source>
</reference>
<dbReference type="NCBIfam" id="TIGR02210">
    <property type="entry name" value="rodA_shape"/>
    <property type="match status" value="1"/>
</dbReference>
<evidence type="ECO:0000256" key="6">
    <source>
        <dbReference type="ARBA" id="ARBA00022960"/>
    </source>
</evidence>
<dbReference type="PANTHER" id="PTHR30474:SF1">
    <property type="entry name" value="PEPTIDOGLYCAN GLYCOSYLTRANSFERASE MRDB"/>
    <property type="match status" value="1"/>
</dbReference>